<name>A0A0E9WDR2_ANGAN</name>
<dbReference type="EMBL" id="GBXM01020949">
    <property type="protein sequence ID" value="JAH87628.1"/>
    <property type="molecule type" value="Transcribed_RNA"/>
</dbReference>
<dbReference type="AlphaFoldDB" id="A0A0E9WDR2"/>
<evidence type="ECO:0000313" key="1">
    <source>
        <dbReference type="EMBL" id="JAH87628.1"/>
    </source>
</evidence>
<reference evidence="1" key="1">
    <citation type="submission" date="2014-11" db="EMBL/GenBank/DDBJ databases">
        <authorList>
            <person name="Amaro Gonzalez C."/>
        </authorList>
    </citation>
    <scope>NUCLEOTIDE SEQUENCE</scope>
</reference>
<protein>
    <submittedName>
        <fullName evidence="1">Uncharacterized protein</fullName>
    </submittedName>
</protein>
<accession>A0A0E9WDR2</accession>
<sequence length="83" mass="9335">MLCCHSHGFPWKRRYAAISGKKCFLASFTISTFRHILLAAPSIIYLNPCITKSLVIFFCLPTTTPPASLRFHGYFFPGHARSA</sequence>
<proteinExistence type="predicted"/>
<reference evidence="1" key="2">
    <citation type="journal article" date="2015" name="Fish Shellfish Immunol.">
        <title>Early steps in the European eel (Anguilla anguilla)-Vibrio vulnificus interaction in the gills: Role of the RtxA13 toxin.</title>
        <authorList>
            <person name="Callol A."/>
            <person name="Pajuelo D."/>
            <person name="Ebbesson L."/>
            <person name="Teles M."/>
            <person name="MacKenzie S."/>
            <person name="Amaro C."/>
        </authorList>
    </citation>
    <scope>NUCLEOTIDE SEQUENCE</scope>
</reference>
<organism evidence="1">
    <name type="scientific">Anguilla anguilla</name>
    <name type="common">European freshwater eel</name>
    <name type="synonym">Muraena anguilla</name>
    <dbReference type="NCBI Taxonomy" id="7936"/>
    <lineage>
        <taxon>Eukaryota</taxon>
        <taxon>Metazoa</taxon>
        <taxon>Chordata</taxon>
        <taxon>Craniata</taxon>
        <taxon>Vertebrata</taxon>
        <taxon>Euteleostomi</taxon>
        <taxon>Actinopterygii</taxon>
        <taxon>Neopterygii</taxon>
        <taxon>Teleostei</taxon>
        <taxon>Anguilliformes</taxon>
        <taxon>Anguillidae</taxon>
        <taxon>Anguilla</taxon>
    </lineage>
</organism>